<evidence type="ECO:0000256" key="1">
    <source>
        <dbReference type="ARBA" id="ARBA00022441"/>
    </source>
</evidence>
<keyword evidence="2" id="KW-0677">Repeat</keyword>
<organism evidence="4">
    <name type="scientific">Picea sitchensis</name>
    <name type="common">Sitka spruce</name>
    <name type="synonym">Pinus sitchensis</name>
    <dbReference type="NCBI Taxonomy" id="3332"/>
    <lineage>
        <taxon>Eukaryota</taxon>
        <taxon>Viridiplantae</taxon>
        <taxon>Streptophyta</taxon>
        <taxon>Embryophyta</taxon>
        <taxon>Tracheophyta</taxon>
        <taxon>Spermatophyta</taxon>
        <taxon>Pinopsida</taxon>
        <taxon>Pinidae</taxon>
        <taxon>Conifers I</taxon>
        <taxon>Pinales</taxon>
        <taxon>Pinaceae</taxon>
        <taxon>Picea</taxon>
    </lineage>
</organism>
<protein>
    <submittedName>
        <fullName evidence="4">Uncharacterized protein</fullName>
    </submittedName>
</protein>
<evidence type="ECO:0000256" key="3">
    <source>
        <dbReference type="SAM" id="MobiDB-lite"/>
    </source>
</evidence>
<accession>B8LM91</accession>
<dbReference type="InterPro" id="IPR052439">
    <property type="entry name" value="F-box/Kelch-repeat"/>
</dbReference>
<sequence length="51" mass="5483">MVIGGQRGPNGESIELNSWHPTPEGGPPEWNMQAVKEHAGVFVYNCAVMGC</sequence>
<keyword evidence="1" id="KW-0880">Kelch repeat</keyword>
<dbReference type="PANTHER" id="PTHR46122:SF1">
    <property type="entry name" value="F-BOX DOMAIN-CONTAINING PROTEIN"/>
    <property type="match status" value="1"/>
</dbReference>
<reference evidence="4" key="1">
    <citation type="submission" date="2007-06" db="EMBL/GenBank/DDBJ databases">
        <title>Full length cDNA sequences from Sitka Spruce (Picea sitchensis).</title>
        <authorList>
            <person name="Ralph S.G."/>
            <person name="Chun H.E."/>
            <person name="Liao N."/>
            <person name="Ali J."/>
            <person name="Reid K."/>
            <person name="Kolosova N."/>
            <person name="Cooper N."/>
            <person name="Cullis C."/>
            <person name="Jancsik S."/>
            <person name="Moore R."/>
            <person name="Mayo M."/>
            <person name="Wagner S."/>
            <person name="Holt R.A."/>
            <person name="Jones S.J.M."/>
            <person name="Marra M.A."/>
            <person name="Ritland C.E."/>
            <person name="Ritland K."/>
            <person name="Bohlmann J."/>
        </authorList>
    </citation>
    <scope>NUCLEOTIDE SEQUENCE</scope>
    <source>
        <tissue evidence="4">Green portion of the leader tissue</tissue>
    </source>
</reference>
<name>B8LM91_PICSI</name>
<dbReference type="AlphaFoldDB" id="B8LM91"/>
<dbReference type="PANTHER" id="PTHR46122">
    <property type="entry name" value="GALACTOSE OXIDASE/KELCH REPEAT PROTEIN-RELATED"/>
    <property type="match status" value="1"/>
</dbReference>
<dbReference type="EMBL" id="EF676899">
    <property type="protein sequence ID" value="ABR16771.1"/>
    <property type="molecule type" value="mRNA"/>
</dbReference>
<evidence type="ECO:0000256" key="2">
    <source>
        <dbReference type="ARBA" id="ARBA00022737"/>
    </source>
</evidence>
<feature type="region of interest" description="Disordered" evidence="3">
    <location>
        <begin position="1"/>
        <end position="28"/>
    </location>
</feature>
<proteinExistence type="evidence at transcript level"/>
<evidence type="ECO:0000313" key="4">
    <source>
        <dbReference type="EMBL" id="ABR16771.1"/>
    </source>
</evidence>